<dbReference type="KEGG" id="axe:P40_08935"/>
<dbReference type="Proteomes" id="UP001107961">
    <property type="component" value="Unassembled WGS sequence"/>
</dbReference>
<dbReference type="AlphaFoldDB" id="A0A9Q3W7N6"/>
<dbReference type="Pfam" id="PF03960">
    <property type="entry name" value="ArsC"/>
    <property type="match status" value="1"/>
</dbReference>
<dbReference type="InterPro" id="IPR006659">
    <property type="entry name" value="Arsenate_reductase"/>
</dbReference>
<dbReference type="PANTHER" id="PTHR30041:SF4">
    <property type="entry name" value="ARSENATE REDUCTASE"/>
    <property type="match status" value="1"/>
</dbReference>
<sequence>MADYSIYHNPRCSKSRQALALLEENGIEPNVIKYLDNPPDANTLRALVRQLGLARAHDLVRVKEAEYKEAGLHADADDDTVIAALVRYPKLLERPVVVHGKRAVIGRPPEKVLELIES</sequence>
<comment type="catalytic activity">
    <reaction evidence="4">
        <text>[glutaredoxin]-dithiol + arsenate + glutathione + H(+) = glutathionyl-S-S-[glutaredoxin] + arsenite + H2O</text>
        <dbReference type="Rhea" id="RHEA:22016"/>
        <dbReference type="Rhea" id="RHEA-COMP:10729"/>
        <dbReference type="Rhea" id="RHEA-COMP:17668"/>
        <dbReference type="ChEBI" id="CHEBI:15377"/>
        <dbReference type="ChEBI" id="CHEBI:15378"/>
        <dbReference type="ChEBI" id="CHEBI:29242"/>
        <dbReference type="ChEBI" id="CHEBI:29950"/>
        <dbReference type="ChEBI" id="CHEBI:48597"/>
        <dbReference type="ChEBI" id="CHEBI:57925"/>
        <dbReference type="ChEBI" id="CHEBI:146199"/>
        <dbReference type="EC" id="1.20.4.1"/>
    </reaction>
</comment>
<dbReference type="Gene3D" id="3.40.30.10">
    <property type="entry name" value="Glutaredoxin"/>
    <property type="match status" value="1"/>
</dbReference>
<dbReference type="EMBL" id="JAJVKT010000013">
    <property type="protein sequence ID" value="MCE7509322.1"/>
    <property type="molecule type" value="Genomic_DNA"/>
</dbReference>
<proteinExistence type="inferred from homology"/>
<dbReference type="PROSITE" id="PS51353">
    <property type="entry name" value="ARSC"/>
    <property type="match status" value="1"/>
</dbReference>
<organism evidence="5 6">
    <name type="scientific">Alloalcanivorax xenomutans</name>
    <dbReference type="NCBI Taxonomy" id="1094342"/>
    <lineage>
        <taxon>Bacteria</taxon>
        <taxon>Pseudomonadati</taxon>
        <taxon>Pseudomonadota</taxon>
        <taxon>Gammaproteobacteria</taxon>
        <taxon>Oceanospirillales</taxon>
        <taxon>Alcanivoracaceae</taxon>
        <taxon>Alloalcanivorax</taxon>
    </lineage>
</organism>
<dbReference type="SUPFAM" id="SSF52833">
    <property type="entry name" value="Thioredoxin-like"/>
    <property type="match status" value="1"/>
</dbReference>
<gene>
    <name evidence="5" type="primary">arsC</name>
    <name evidence="5" type="ORF">LZG35_11795</name>
</gene>
<protein>
    <recommendedName>
        <fullName evidence="4">Arsenate reductase</fullName>
        <ecNumber evidence="4">1.20.4.1</ecNumber>
    </recommendedName>
</protein>
<evidence type="ECO:0000313" key="5">
    <source>
        <dbReference type="EMBL" id="MCE7509322.1"/>
    </source>
</evidence>
<dbReference type="PANTHER" id="PTHR30041">
    <property type="entry name" value="ARSENATE REDUCTASE"/>
    <property type="match status" value="1"/>
</dbReference>
<dbReference type="GO" id="GO:0008794">
    <property type="term" value="F:arsenate reductase (glutaredoxin) activity"/>
    <property type="evidence" value="ECO:0007669"/>
    <property type="project" value="UniProtKB-UniRule"/>
</dbReference>
<keyword evidence="2 4" id="KW-0560">Oxidoreductase</keyword>
<dbReference type="NCBIfam" id="TIGR00014">
    <property type="entry name" value="arsC"/>
    <property type="match status" value="1"/>
</dbReference>
<dbReference type="GeneID" id="94686556"/>
<evidence type="ECO:0000313" key="6">
    <source>
        <dbReference type="Proteomes" id="UP001107961"/>
    </source>
</evidence>
<dbReference type="EC" id="1.20.4.1" evidence="4"/>
<keyword evidence="6" id="KW-1185">Reference proteome</keyword>
<reference evidence="5" key="1">
    <citation type="submission" date="2022-01" db="EMBL/GenBank/DDBJ databases">
        <authorList>
            <person name="Karlyshev A.V."/>
            <person name="Jaspars M."/>
        </authorList>
    </citation>
    <scope>NUCLEOTIDE SEQUENCE</scope>
    <source>
        <strain evidence="5">AGSA3-2</strain>
    </source>
</reference>
<comment type="similarity">
    <text evidence="1 3 4">Belongs to the ArsC family.</text>
</comment>
<evidence type="ECO:0000256" key="2">
    <source>
        <dbReference type="ARBA" id="ARBA00023002"/>
    </source>
</evidence>
<evidence type="ECO:0000256" key="1">
    <source>
        <dbReference type="ARBA" id="ARBA00007198"/>
    </source>
</evidence>
<dbReference type="InterPro" id="IPR006660">
    <property type="entry name" value="Arsenate_reductase-like"/>
</dbReference>
<dbReference type="RefSeq" id="WP_022994491.1">
    <property type="nucleotide sequence ID" value="NZ_CBDDTQ010000005.1"/>
</dbReference>
<name>A0A9Q3W7N6_9GAMM</name>
<evidence type="ECO:0000256" key="4">
    <source>
        <dbReference type="RuleBase" id="RU362029"/>
    </source>
</evidence>
<dbReference type="CDD" id="cd03034">
    <property type="entry name" value="ArsC_ArsC"/>
    <property type="match status" value="1"/>
</dbReference>
<accession>A0A9Q3W7N6</accession>
<dbReference type="InterPro" id="IPR036249">
    <property type="entry name" value="Thioredoxin-like_sf"/>
</dbReference>
<evidence type="ECO:0000256" key="3">
    <source>
        <dbReference type="PROSITE-ProRule" id="PRU01282"/>
    </source>
</evidence>
<comment type="caution">
    <text evidence="5">The sequence shown here is derived from an EMBL/GenBank/DDBJ whole genome shotgun (WGS) entry which is preliminary data.</text>
</comment>